<evidence type="ECO:0000313" key="1">
    <source>
        <dbReference type="EMBL" id="KAI3709298.1"/>
    </source>
</evidence>
<reference evidence="1 2" key="2">
    <citation type="journal article" date="2022" name="Mol. Ecol. Resour.">
        <title>The genomes of chicory, endive, great burdock and yacon provide insights into Asteraceae paleo-polyploidization history and plant inulin production.</title>
        <authorList>
            <person name="Fan W."/>
            <person name="Wang S."/>
            <person name="Wang H."/>
            <person name="Wang A."/>
            <person name="Jiang F."/>
            <person name="Liu H."/>
            <person name="Zhao H."/>
            <person name="Xu D."/>
            <person name="Zhang Y."/>
        </authorList>
    </citation>
    <scope>NUCLEOTIDE SEQUENCE [LARGE SCALE GENOMIC DNA]</scope>
    <source>
        <strain evidence="2">cv. Punajuju</strain>
        <tissue evidence="1">Leaves</tissue>
    </source>
</reference>
<comment type="caution">
    <text evidence="1">The sequence shown here is derived from an EMBL/GenBank/DDBJ whole genome shotgun (WGS) entry which is preliminary data.</text>
</comment>
<name>A0ACB9AHY3_CICIN</name>
<protein>
    <submittedName>
        <fullName evidence="1">Uncharacterized protein</fullName>
    </submittedName>
</protein>
<dbReference type="Proteomes" id="UP001055811">
    <property type="component" value="Linkage Group LG07"/>
</dbReference>
<accession>A0ACB9AHY3</accession>
<keyword evidence="2" id="KW-1185">Reference proteome</keyword>
<sequence length="420" mass="46887">MDQYDSLLKGWIFGSVSENVLGAVVDLISAKDVWDKLKSFYDATVSPQQDPAATKLEAKTETKDIDVGTSDAKPNVKDTITIDVQTNDNDTETKTEGINKDELEELHRVTVKGHWYQAESILRKNKEAMRVAIRNDGSTILHIAVGIGQNDFVKNLLSYINDDEEYVLEKRSSDGSTALHIAAIVGNRYAAHLLVEKNKDLLRIKDHKGEEPLHKAYQNMHLGTIGYLFKATDDGAKSKSQSFSLGDTVHPDPGVDVGVDLLVNAIFAKEYSLASELIENFPKFAVKNDGVLMAIAKTFPSGLEYGETLIYPSLSNFWESICTVAIMVMSAFVYIPAIIYESIWGDPSEDFIIEIALVPLVIAVFVCYTIYFLILMVCFLFLVPYFALWKAASKLVAPIKHIEKKKKEWEEAEKVLSMIT</sequence>
<gene>
    <name evidence="1" type="ORF">L2E82_39058</name>
</gene>
<evidence type="ECO:0000313" key="2">
    <source>
        <dbReference type="Proteomes" id="UP001055811"/>
    </source>
</evidence>
<organism evidence="1 2">
    <name type="scientific">Cichorium intybus</name>
    <name type="common">Chicory</name>
    <dbReference type="NCBI Taxonomy" id="13427"/>
    <lineage>
        <taxon>Eukaryota</taxon>
        <taxon>Viridiplantae</taxon>
        <taxon>Streptophyta</taxon>
        <taxon>Embryophyta</taxon>
        <taxon>Tracheophyta</taxon>
        <taxon>Spermatophyta</taxon>
        <taxon>Magnoliopsida</taxon>
        <taxon>eudicotyledons</taxon>
        <taxon>Gunneridae</taxon>
        <taxon>Pentapetalae</taxon>
        <taxon>asterids</taxon>
        <taxon>campanulids</taxon>
        <taxon>Asterales</taxon>
        <taxon>Asteraceae</taxon>
        <taxon>Cichorioideae</taxon>
        <taxon>Cichorieae</taxon>
        <taxon>Cichoriinae</taxon>
        <taxon>Cichorium</taxon>
    </lineage>
</organism>
<dbReference type="EMBL" id="CM042015">
    <property type="protein sequence ID" value="KAI3709298.1"/>
    <property type="molecule type" value="Genomic_DNA"/>
</dbReference>
<reference evidence="2" key="1">
    <citation type="journal article" date="2022" name="Mol. Ecol. Resour.">
        <title>The genomes of chicory, endive, great burdock and yacon provide insights into Asteraceae palaeo-polyploidization history and plant inulin production.</title>
        <authorList>
            <person name="Fan W."/>
            <person name="Wang S."/>
            <person name="Wang H."/>
            <person name="Wang A."/>
            <person name="Jiang F."/>
            <person name="Liu H."/>
            <person name="Zhao H."/>
            <person name="Xu D."/>
            <person name="Zhang Y."/>
        </authorList>
    </citation>
    <scope>NUCLEOTIDE SEQUENCE [LARGE SCALE GENOMIC DNA]</scope>
    <source>
        <strain evidence="2">cv. Punajuju</strain>
    </source>
</reference>
<proteinExistence type="predicted"/>